<protein>
    <submittedName>
        <fullName evidence="1">Uncharacterized protein</fullName>
    </submittedName>
</protein>
<name>A0ACC3D4Z4_9PEZI</name>
<sequence>MERAVAATAITIVDESSKPSMNGTTSSATAATSKNQEDMKTAAAEAGNAKPAATAAATGSFANASANANDRVRAVHISEYKAAALCLAEAFADDEVARYFVDVPDRDWWTAEQRWALHVKILEYITYAHFLRSGLWRLHLTLSPESHTRFFTEFLPLLHTTKHATLGALRDNDSYYLVYIGTRPSARGKGYCRKLIEDVTRKADRERRCCYLESSNKVNVGIYRRLGFEVVSRIVLARGSRPVELDIMVREPVVKDGGEGEKKKKKEVGN</sequence>
<accession>A0ACC3D4Z4</accession>
<gene>
    <name evidence="1" type="ORF">LTS18_005416</name>
</gene>
<evidence type="ECO:0000313" key="1">
    <source>
        <dbReference type="EMBL" id="KAK3061794.1"/>
    </source>
</evidence>
<comment type="caution">
    <text evidence="1">The sequence shown here is derived from an EMBL/GenBank/DDBJ whole genome shotgun (WGS) entry which is preliminary data.</text>
</comment>
<evidence type="ECO:0000313" key="2">
    <source>
        <dbReference type="Proteomes" id="UP001186974"/>
    </source>
</evidence>
<dbReference type="EMBL" id="JAWDJW010007619">
    <property type="protein sequence ID" value="KAK3061794.1"/>
    <property type="molecule type" value="Genomic_DNA"/>
</dbReference>
<reference evidence="1" key="1">
    <citation type="submission" date="2024-09" db="EMBL/GenBank/DDBJ databases">
        <title>Black Yeasts Isolated from many extreme environments.</title>
        <authorList>
            <person name="Coleine C."/>
            <person name="Stajich J.E."/>
            <person name="Selbmann L."/>
        </authorList>
    </citation>
    <scope>NUCLEOTIDE SEQUENCE</scope>
    <source>
        <strain evidence="1">CCFEE 5737</strain>
    </source>
</reference>
<keyword evidence="2" id="KW-1185">Reference proteome</keyword>
<organism evidence="1 2">
    <name type="scientific">Coniosporium uncinatum</name>
    <dbReference type="NCBI Taxonomy" id="93489"/>
    <lineage>
        <taxon>Eukaryota</taxon>
        <taxon>Fungi</taxon>
        <taxon>Dikarya</taxon>
        <taxon>Ascomycota</taxon>
        <taxon>Pezizomycotina</taxon>
        <taxon>Dothideomycetes</taxon>
        <taxon>Dothideomycetes incertae sedis</taxon>
        <taxon>Coniosporium</taxon>
    </lineage>
</organism>
<dbReference type="Proteomes" id="UP001186974">
    <property type="component" value="Unassembled WGS sequence"/>
</dbReference>
<proteinExistence type="predicted"/>